<proteinExistence type="predicted"/>
<name>A0ABD0VXK9_DENTH</name>
<evidence type="ECO:0000313" key="1">
    <source>
        <dbReference type="EMBL" id="KAL0928958.1"/>
    </source>
</evidence>
<gene>
    <name evidence="1" type="ORF">M5K25_000897</name>
</gene>
<organism evidence="1 2">
    <name type="scientific">Dendrobium thyrsiflorum</name>
    <name type="common">Pinecone-like raceme dendrobium</name>
    <name type="synonym">Orchid</name>
    <dbReference type="NCBI Taxonomy" id="117978"/>
    <lineage>
        <taxon>Eukaryota</taxon>
        <taxon>Viridiplantae</taxon>
        <taxon>Streptophyta</taxon>
        <taxon>Embryophyta</taxon>
        <taxon>Tracheophyta</taxon>
        <taxon>Spermatophyta</taxon>
        <taxon>Magnoliopsida</taxon>
        <taxon>Liliopsida</taxon>
        <taxon>Asparagales</taxon>
        <taxon>Orchidaceae</taxon>
        <taxon>Epidendroideae</taxon>
        <taxon>Malaxideae</taxon>
        <taxon>Dendrobiinae</taxon>
        <taxon>Dendrobium</taxon>
    </lineage>
</organism>
<dbReference type="Proteomes" id="UP001552299">
    <property type="component" value="Unassembled WGS sequence"/>
</dbReference>
<comment type="caution">
    <text evidence="1">The sequence shown here is derived from an EMBL/GenBank/DDBJ whole genome shotgun (WGS) entry which is preliminary data.</text>
</comment>
<evidence type="ECO:0000313" key="2">
    <source>
        <dbReference type="Proteomes" id="UP001552299"/>
    </source>
</evidence>
<reference evidence="1 2" key="1">
    <citation type="journal article" date="2024" name="Plant Biotechnol. J.">
        <title>Dendrobium thyrsiflorum genome and its molecular insights into genes involved in important horticultural traits.</title>
        <authorList>
            <person name="Chen B."/>
            <person name="Wang J.Y."/>
            <person name="Zheng P.J."/>
            <person name="Li K.L."/>
            <person name="Liang Y.M."/>
            <person name="Chen X.F."/>
            <person name="Zhang C."/>
            <person name="Zhao X."/>
            <person name="He X."/>
            <person name="Zhang G.Q."/>
            <person name="Liu Z.J."/>
            <person name="Xu Q."/>
        </authorList>
    </citation>
    <scope>NUCLEOTIDE SEQUENCE [LARGE SCALE GENOMIC DNA]</scope>
    <source>
        <strain evidence="1">GZMU011</strain>
    </source>
</reference>
<keyword evidence="2" id="KW-1185">Reference proteome</keyword>
<dbReference type="AlphaFoldDB" id="A0ABD0VXK9"/>
<sequence>MRPNRRPKVYLEGSNYKLDDQTDEEMFFGVTTSSQQVPTRSSLFQPESLQGPTVASIYKTTLAVEDLGIISSCCGKGNYQKNFNILIEKIIAILICPKTTIEKIYVPEIAEIFLHQQLAVILNSSQFPIIALPVQHTTASGIAPELTSLAVAASLGQQAEVQVFSALAKCFHSSDKRREVSLMVVK</sequence>
<accession>A0ABD0VXK9</accession>
<dbReference type="EMBL" id="JANQDX010000001">
    <property type="protein sequence ID" value="KAL0928958.1"/>
    <property type="molecule type" value="Genomic_DNA"/>
</dbReference>
<protein>
    <submittedName>
        <fullName evidence="1">Uncharacterized protein</fullName>
    </submittedName>
</protein>